<accession>A0A1H9ZRK8</accession>
<dbReference type="EMBL" id="FOHK01000002">
    <property type="protein sequence ID" value="SES84328.1"/>
    <property type="molecule type" value="Genomic_DNA"/>
</dbReference>
<feature type="transmembrane region" description="Helical" evidence="1">
    <location>
        <begin position="12"/>
        <end position="30"/>
    </location>
</feature>
<keyword evidence="1" id="KW-0472">Membrane</keyword>
<proteinExistence type="predicted"/>
<dbReference type="OrthoDB" id="5502479at2"/>
<dbReference type="Pfam" id="PF11219">
    <property type="entry name" value="DUF3014"/>
    <property type="match status" value="1"/>
</dbReference>
<gene>
    <name evidence="2" type="ORF">SAMN05660429_00561</name>
</gene>
<dbReference type="Proteomes" id="UP000199308">
    <property type="component" value="Unassembled WGS sequence"/>
</dbReference>
<evidence type="ECO:0000313" key="2">
    <source>
        <dbReference type="EMBL" id="SES84328.1"/>
    </source>
</evidence>
<evidence type="ECO:0008006" key="4">
    <source>
        <dbReference type="Google" id="ProtNLM"/>
    </source>
</evidence>
<dbReference type="InterPro" id="IPR021382">
    <property type="entry name" value="DUF3014"/>
</dbReference>
<name>A0A1H9ZRK8_THASX</name>
<reference evidence="2 3" key="1">
    <citation type="submission" date="2016-10" db="EMBL/GenBank/DDBJ databases">
        <authorList>
            <person name="de Groot N.N."/>
        </authorList>
    </citation>
    <scope>NUCLEOTIDE SEQUENCE [LARGE SCALE GENOMIC DNA]</scope>
    <source>
        <strain evidence="2 3">DSM 19706</strain>
    </source>
</reference>
<keyword evidence="3" id="KW-1185">Reference proteome</keyword>
<dbReference type="RefSeq" id="WP_093327497.1">
    <property type="nucleotide sequence ID" value="NZ_AP027363.1"/>
</dbReference>
<evidence type="ECO:0000256" key="1">
    <source>
        <dbReference type="SAM" id="Phobius"/>
    </source>
</evidence>
<protein>
    <recommendedName>
        <fullName evidence="4">DUF3014 domain-containing protein</fullName>
    </recommendedName>
</protein>
<dbReference type="STRING" id="349064.SAMN05660429_00561"/>
<organism evidence="2 3">
    <name type="scientific">Thalassotalea agarivorans</name>
    <name type="common">Thalassomonas agarivorans</name>
    <dbReference type="NCBI Taxonomy" id="349064"/>
    <lineage>
        <taxon>Bacteria</taxon>
        <taxon>Pseudomonadati</taxon>
        <taxon>Pseudomonadota</taxon>
        <taxon>Gammaproteobacteria</taxon>
        <taxon>Alteromonadales</taxon>
        <taxon>Colwelliaceae</taxon>
        <taxon>Thalassotalea</taxon>
    </lineage>
</organism>
<evidence type="ECO:0000313" key="3">
    <source>
        <dbReference type="Proteomes" id="UP000199308"/>
    </source>
</evidence>
<keyword evidence="1" id="KW-0812">Transmembrane</keyword>
<keyword evidence="1" id="KW-1133">Transmembrane helix</keyword>
<dbReference type="AlphaFoldDB" id="A0A1H9ZRK8"/>
<sequence>MASSSENTPSLAVFVIAIVAVLSVIGFIWYQSEQVPEQTVEPIEQPVLAEPEPQAEIVTEVEEVIVEEDVVVVEEEVEQPIAEPLPQLEESDARFNSDIEQVTWKTELLTLMLKDDVIRRLVVFTDNFNRGELAYAHAPFVRPTEPFSVDAQTIDSGEVKLNWDQTSQLRFVPYIELLRASNPEKLVALYRYYEPLFDQAYQELGYPDEPFLPVLLEAMDKVLDHQVEPASPELIQPSVMYKYADPEIESLDDAEKLMLRIGKENLLILKGVILDVQQHLAVE</sequence>